<comment type="caution">
    <text evidence="1">The sequence shown here is derived from an EMBL/GenBank/DDBJ whole genome shotgun (WGS) entry which is preliminary data.</text>
</comment>
<evidence type="ECO:0000313" key="1">
    <source>
        <dbReference type="EMBL" id="KAJ8346195.1"/>
    </source>
</evidence>
<proteinExistence type="predicted"/>
<sequence length="123" mass="12888">MPTPLPRARLWQGRNVGNDKVAQNGGWGERWGAAEGCEALTYPKPWPRPAMLAVDVASVRREVSVWQAKSTAGAAAGSPARPYVLCTAPIILPERGSSSACVGLSRGGVGYCYTAAFTAVTAL</sequence>
<keyword evidence="2" id="KW-1185">Reference proteome</keyword>
<protein>
    <submittedName>
        <fullName evidence="1">Uncharacterized protein</fullName>
    </submittedName>
</protein>
<dbReference type="Proteomes" id="UP001152622">
    <property type="component" value="Chromosome 12"/>
</dbReference>
<organism evidence="1 2">
    <name type="scientific">Synaphobranchus kaupii</name>
    <name type="common">Kaup's arrowtooth eel</name>
    <dbReference type="NCBI Taxonomy" id="118154"/>
    <lineage>
        <taxon>Eukaryota</taxon>
        <taxon>Metazoa</taxon>
        <taxon>Chordata</taxon>
        <taxon>Craniata</taxon>
        <taxon>Vertebrata</taxon>
        <taxon>Euteleostomi</taxon>
        <taxon>Actinopterygii</taxon>
        <taxon>Neopterygii</taxon>
        <taxon>Teleostei</taxon>
        <taxon>Anguilliformes</taxon>
        <taxon>Synaphobranchidae</taxon>
        <taxon>Synaphobranchus</taxon>
    </lineage>
</organism>
<reference evidence="1" key="1">
    <citation type="journal article" date="2023" name="Science">
        <title>Genome structures resolve the early diversification of teleost fishes.</title>
        <authorList>
            <person name="Parey E."/>
            <person name="Louis A."/>
            <person name="Montfort J."/>
            <person name="Bouchez O."/>
            <person name="Roques C."/>
            <person name="Iampietro C."/>
            <person name="Lluch J."/>
            <person name="Castinel A."/>
            <person name="Donnadieu C."/>
            <person name="Desvignes T."/>
            <person name="Floi Bucao C."/>
            <person name="Jouanno E."/>
            <person name="Wen M."/>
            <person name="Mejri S."/>
            <person name="Dirks R."/>
            <person name="Jansen H."/>
            <person name="Henkel C."/>
            <person name="Chen W.J."/>
            <person name="Zahm M."/>
            <person name="Cabau C."/>
            <person name="Klopp C."/>
            <person name="Thompson A.W."/>
            <person name="Robinson-Rechavi M."/>
            <person name="Braasch I."/>
            <person name="Lecointre G."/>
            <person name="Bobe J."/>
            <person name="Postlethwait J.H."/>
            <person name="Berthelot C."/>
            <person name="Roest Crollius H."/>
            <person name="Guiguen Y."/>
        </authorList>
    </citation>
    <scope>NUCLEOTIDE SEQUENCE</scope>
    <source>
        <strain evidence="1">WJC10195</strain>
    </source>
</reference>
<name>A0A9Q1ILE8_SYNKA</name>
<dbReference type="AlphaFoldDB" id="A0A9Q1ILE8"/>
<accession>A0A9Q1ILE8</accession>
<dbReference type="EMBL" id="JAINUF010000012">
    <property type="protein sequence ID" value="KAJ8346195.1"/>
    <property type="molecule type" value="Genomic_DNA"/>
</dbReference>
<evidence type="ECO:0000313" key="2">
    <source>
        <dbReference type="Proteomes" id="UP001152622"/>
    </source>
</evidence>
<gene>
    <name evidence="1" type="ORF">SKAU_G00303880</name>
</gene>